<dbReference type="PANTHER" id="PTHR24034:SF204">
    <property type="entry name" value="ADHESION G PROTEIN-COUPLED RECEPTOR E1"/>
    <property type="match status" value="1"/>
</dbReference>
<dbReference type="InterPro" id="IPR024731">
    <property type="entry name" value="NELL2-like_EGF"/>
</dbReference>
<feature type="transmembrane region" description="Helical" evidence="8">
    <location>
        <begin position="450"/>
        <end position="476"/>
    </location>
</feature>
<keyword evidence="8" id="KW-0812">Transmembrane</keyword>
<protein>
    <recommendedName>
        <fullName evidence="10">EGF-like domain-containing protein</fullName>
    </recommendedName>
</protein>
<evidence type="ECO:0000256" key="4">
    <source>
        <dbReference type="ARBA" id="ARBA00022737"/>
    </source>
</evidence>
<keyword evidence="8" id="KW-1133">Transmembrane helix</keyword>
<dbReference type="GO" id="GO:0005509">
    <property type="term" value="F:calcium ion binding"/>
    <property type="evidence" value="ECO:0007669"/>
    <property type="project" value="InterPro"/>
</dbReference>
<evidence type="ECO:0000313" key="11">
    <source>
        <dbReference type="EMBL" id="EDO40188.1"/>
    </source>
</evidence>
<dbReference type="eggNOG" id="KOG1217">
    <property type="taxonomic scope" value="Eukaryota"/>
</dbReference>
<accession>A7S7W0</accession>
<dbReference type="PROSITE" id="PS01187">
    <property type="entry name" value="EGF_CA"/>
    <property type="match status" value="2"/>
</dbReference>
<dbReference type="Pfam" id="PF07645">
    <property type="entry name" value="EGF_CA"/>
    <property type="match status" value="4"/>
</dbReference>
<dbReference type="STRING" id="45351.A7S7W0"/>
<evidence type="ECO:0000256" key="5">
    <source>
        <dbReference type="ARBA" id="ARBA00023157"/>
    </source>
</evidence>
<dbReference type="PROSITE" id="PS00010">
    <property type="entry name" value="ASX_HYDROXYL"/>
    <property type="match status" value="5"/>
</dbReference>
<evidence type="ECO:0000256" key="1">
    <source>
        <dbReference type="ARBA" id="ARBA00006373"/>
    </source>
</evidence>
<dbReference type="InParanoid" id="A7S7W0"/>
<feature type="compositionally biased region" description="Low complexity" evidence="7">
    <location>
        <begin position="520"/>
        <end position="532"/>
    </location>
</feature>
<organism evidence="11 12">
    <name type="scientific">Nematostella vectensis</name>
    <name type="common">Starlet sea anemone</name>
    <dbReference type="NCBI Taxonomy" id="45351"/>
    <lineage>
        <taxon>Eukaryota</taxon>
        <taxon>Metazoa</taxon>
        <taxon>Cnidaria</taxon>
        <taxon>Anthozoa</taxon>
        <taxon>Hexacorallia</taxon>
        <taxon>Actiniaria</taxon>
        <taxon>Edwardsiidae</taxon>
        <taxon>Nematostella</taxon>
    </lineage>
</organism>
<dbReference type="InterPro" id="IPR000742">
    <property type="entry name" value="EGF"/>
</dbReference>
<dbReference type="Proteomes" id="UP000001593">
    <property type="component" value="Unassembled WGS sequence"/>
</dbReference>
<evidence type="ECO:0000256" key="3">
    <source>
        <dbReference type="ARBA" id="ARBA00022729"/>
    </source>
</evidence>
<feature type="domain" description="EGF-like" evidence="10">
    <location>
        <begin position="215"/>
        <end position="258"/>
    </location>
</feature>
<dbReference type="InterPro" id="IPR049883">
    <property type="entry name" value="NOTCH1_EGF-like"/>
</dbReference>
<feature type="domain" description="EGF-like" evidence="10">
    <location>
        <begin position="300"/>
        <end position="341"/>
    </location>
</feature>
<dbReference type="FunFam" id="2.10.25.10:FF:000038">
    <property type="entry name" value="Fibrillin 2"/>
    <property type="match status" value="4"/>
</dbReference>
<keyword evidence="4" id="KW-0677">Repeat</keyword>
<dbReference type="HOGENOM" id="CLU_474360_0_0_1"/>
<proteinExistence type="inferred from homology"/>
<dbReference type="CDD" id="cd00054">
    <property type="entry name" value="EGF_CA"/>
    <property type="match status" value="4"/>
</dbReference>
<dbReference type="InterPro" id="IPR018097">
    <property type="entry name" value="EGF_Ca-bd_CS"/>
</dbReference>
<feature type="region of interest" description="Disordered" evidence="7">
    <location>
        <begin position="507"/>
        <end position="575"/>
    </location>
</feature>
<keyword evidence="12" id="KW-1185">Reference proteome</keyword>
<dbReference type="PROSITE" id="PS50026">
    <property type="entry name" value="EGF_3"/>
    <property type="match status" value="5"/>
</dbReference>
<gene>
    <name evidence="11" type="ORF">NEMVEDRAFT_v1g208146</name>
</gene>
<keyword evidence="3 9" id="KW-0732">Signal</keyword>
<dbReference type="SMART" id="SM00179">
    <property type="entry name" value="EGF_CA"/>
    <property type="match status" value="5"/>
</dbReference>
<dbReference type="KEGG" id="nve:5511831"/>
<keyword evidence="8" id="KW-0472">Membrane</keyword>
<feature type="compositionally biased region" description="Pro residues" evidence="7">
    <location>
        <begin position="533"/>
        <end position="575"/>
    </location>
</feature>
<dbReference type="PANTHER" id="PTHR24034">
    <property type="entry name" value="EGF-LIKE DOMAIN-CONTAINING PROTEIN"/>
    <property type="match status" value="1"/>
</dbReference>
<evidence type="ECO:0000259" key="10">
    <source>
        <dbReference type="PROSITE" id="PS50026"/>
    </source>
</evidence>
<dbReference type="OrthoDB" id="9979188at2759"/>
<feature type="domain" description="EGF-like" evidence="10">
    <location>
        <begin position="384"/>
        <end position="424"/>
    </location>
</feature>
<feature type="compositionally biased region" description="Basic residues" evidence="7">
    <location>
        <begin position="507"/>
        <end position="519"/>
    </location>
</feature>
<evidence type="ECO:0000256" key="2">
    <source>
        <dbReference type="ARBA" id="ARBA00022536"/>
    </source>
</evidence>
<dbReference type="AlphaFoldDB" id="A7S7W0"/>
<dbReference type="Gene3D" id="2.10.25.10">
    <property type="entry name" value="Laminin"/>
    <property type="match status" value="5"/>
</dbReference>
<dbReference type="PROSITE" id="PS01186">
    <property type="entry name" value="EGF_2"/>
    <property type="match status" value="3"/>
</dbReference>
<dbReference type="InterPro" id="IPR050751">
    <property type="entry name" value="ECM_structural_protein"/>
</dbReference>
<dbReference type="OMA" id="NTENTTC"/>
<feature type="domain" description="EGF-like" evidence="10">
    <location>
        <begin position="259"/>
        <end position="299"/>
    </location>
</feature>
<evidence type="ECO:0000256" key="8">
    <source>
        <dbReference type="SAM" id="Phobius"/>
    </source>
</evidence>
<comment type="similarity">
    <text evidence="1">Belongs to the EGF domain peptide family.</text>
</comment>
<feature type="domain" description="EGF-like" evidence="10">
    <location>
        <begin position="342"/>
        <end position="381"/>
    </location>
</feature>
<evidence type="ECO:0000256" key="9">
    <source>
        <dbReference type="SAM" id="SignalP"/>
    </source>
</evidence>
<dbReference type="EMBL" id="DS469595">
    <property type="protein sequence ID" value="EDO40188.1"/>
    <property type="molecule type" value="Genomic_DNA"/>
</dbReference>
<reference evidence="11 12" key="1">
    <citation type="journal article" date="2007" name="Science">
        <title>Sea anemone genome reveals ancestral eumetazoan gene repertoire and genomic organization.</title>
        <authorList>
            <person name="Putnam N.H."/>
            <person name="Srivastava M."/>
            <person name="Hellsten U."/>
            <person name="Dirks B."/>
            <person name="Chapman J."/>
            <person name="Salamov A."/>
            <person name="Terry A."/>
            <person name="Shapiro H."/>
            <person name="Lindquist E."/>
            <person name="Kapitonov V.V."/>
            <person name="Jurka J."/>
            <person name="Genikhovich G."/>
            <person name="Grigoriev I.V."/>
            <person name="Lucas S.M."/>
            <person name="Steele R.E."/>
            <person name="Finnerty J.R."/>
            <person name="Technau U."/>
            <person name="Martindale M.Q."/>
            <person name="Rokhsar D.S."/>
        </authorList>
    </citation>
    <scope>NUCLEOTIDE SEQUENCE [LARGE SCALE GENOMIC DNA]</scope>
    <source>
        <strain evidence="12">CH2 X CH6</strain>
    </source>
</reference>
<dbReference type="InterPro" id="IPR009030">
    <property type="entry name" value="Growth_fac_rcpt_cys_sf"/>
</dbReference>
<dbReference type="InterPro" id="IPR001881">
    <property type="entry name" value="EGF-like_Ca-bd_dom"/>
</dbReference>
<name>A7S7W0_NEMVE</name>
<dbReference type="FunFam" id="2.10.25.10:FF:000653">
    <property type="entry name" value="Putative Fibrillin-1"/>
    <property type="match status" value="1"/>
</dbReference>
<feature type="chain" id="PRO_5002712417" description="EGF-like domain-containing protein" evidence="9">
    <location>
        <begin position="20"/>
        <end position="575"/>
    </location>
</feature>
<comment type="caution">
    <text evidence="6">Lacks conserved residue(s) required for the propagation of feature annotation.</text>
</comment>
<keyword evidence="2 6" id="KW-0245">EGF-like domain</keyword>
<dbReference type="Pfam" id="PF12947">
    <property type="entry name" value="EGF_3"/>
    <property type="match status" value="1"/>
</dbReference>
<dbReference type="PhylomeDB" id="A7S7W0"/>
<evidence type="ECO:0000256" key="7">
    <source>
        <dbReference type="SAM" id="MobiDB-lite"/>
    </source>
</evidence>
<dbReference type="SMART" id="SM00181">
    <property type="entry name" value="EGF"/>
    <property type="match status" value="5"/>
</dbReference>
<feature type="signal peptide" evidence="9">
    <location>
        <begin position="1"/>
        <end position="19"/>
    </location>
</feature>
<evidence type="ECO:0000313" key="12">
    <source>
        <dbReference type="Proteomes" id="UP000001593"/>
    </source>
</evidence>
<sequence>MKVLIALVVALLALGHVQASADSVCISVTKGLPGCDYNKERLNCEKAQLTSVPAKHVKMGCESFNNVLLGFQDLAEVLKDPKQAQLFTALATVTKHTLEIIDMGSSTTLPQLSIPTPVEIILIKPSLKSMPFIENTGPLSSIRLRVDPDFDFQEKAFAPFKNLRKIVVYNKIYCDCRLRWIRERNLNTENTTCLDDNHHLSGKWLYRIPKTVLCDKDECDKQSHPAVCHEDAVCSNTLGSYICHCPLGFTGDGYTTCTDINECATTPQLCSAQASCVNTKGSFLCACKPGYYGNGAECHDYDECSLGLSMCDPKTSTCRNTPGGYACVCNKGAKKVGKLCEDQDECEDGSHTCKAKHMKCINTLGSFKCGCMDGFTENGSECVDIDECSTKKHNCSKYASCKNTAGSFTCACNAGYHGNGQVCYRDSEFSAVLRIIHKNPVLNFIWKRKLVLHALGAAGVLLLVVLVLMCLCIRSIKRRGRRKKYKRIPTDDEDHIYETVDKPRKVKKGIFRRVHKKTKPSAAAPKQQKATPVNPPEPDYLEPTPPPPAAPAPPPPPAAAPPPPPPPPPVKKPAA</sequence>
<dbReference type="InterPro" id="IPR000152">
    <property type="entry name" value="EGF-type_Asp/Asn_hydroxyl_site"/>
</dbReference>
<evidence type="ECO:0000256" key="6">
    <source>
        <dbReference type="PROSITE-ProRule" id="PRU00076"/>
    </source>
</evidence>
<dbReference type="SUPFAM" id="SSF57184">
    <property type="entry name" value="Growth factor receptor domain"/>
    <property type="match status" value="2"/>
</dbReference>
<keyword evidence="5" id="KW-1015">Disulfide bond</keyword>